<feature type="transmembrane region" description="Helical" evidence="9">
    <location>
        <begin position="313"/>
        <end position="332"/>
    </location>
</feature>
<feature type="transmembrane region" description="Helical" evidence="9">
    <location>
        <begin position="42"/>
        <end position="63"/>
    </location>
</feature>
<evidence type="ECO:0000256" key="9">
    <source>
        <dbReference type="SAM" id="Phobius"/>
    </source>
</evidence>
<dbReference type="InterPro" id="IPR013853">
    <property type="entry name" value="EIIC-GAT"/>
</dbReference>
<keyword evidence="7 9" id="KW-1133">Transmembrane helix</keyword>
<gene>
    <name evidence="11" type="ordered locus">Sterm_3552</name>
</gene>
<accession>D1ARA0</accession>
<evidence type="ECO:0000313" key="11">
    <source>
        <dbReference type="EMBL" id="ACZ10386.1"/>
    </source>
</evidence>
<feature type="transmembrane region" description="Helical" evidence="9">
    <location>
        <begin position="254"/>
        <end position="279"/>
    </location>
</feature>
<dbReference type="EMBL" id="CP001739">
    <property type="protein sequence ID" value="ACZ10386.1"/>
    <property type="molecule type" value="Genomic_DNA"/>
</dbReference>
<dbReference type="KEGG" id="str:Sterm_3552"/>
<evidence type="ECO:0000313" key="12">
    <source>
        <dbReference type="Proteomes" id="UP000000845"/>
    </source>
</evidence>
<keyword evidence="3" id="KW-1003">Cell membrane</keyword>
<dbReference type="STRING" id="526218.Sterm_3552"/>
<evidence type="ECO:0000256" key="5">
    <source>
        <dbReference type="ARBA" id="ARBA00022683"/>
    </source>
</evidence>
<evidence type="ECO:0000256" key="2">
    <source>
        <dbReference type="ARBA" id="ARBA00022448"/>
    </source>
</evidence>
<feature type="domain" description="PTS EIIC type-2" evidence="10">
    <location>
        <begin position="7"/>
        <end position="447"/>
    </location>
</feature>
<keyword evidence="12" id="KW-1185">Reference proteome</keyword>
<feature type="transmembrane region" description="Helical" evidence="9">
    <location>
        <begin position="225"/>
        <end position="242"/>
    </location>
</feature>
<name>D1ARA0_SEBTE</name>
<evidence type="ECO:0000256" key="4">
    <source>
        <dbReference type="ARBA" id="ARBA00022597"/>
    </source>
</evidence>
<keyword evidence="2" id="KW-0813">Transport</keyword>
<dbReference type="PIRSF" id="PIRSF006304">
    <property type="entry name" value="GatC"/>
    <property type="match status" value="1"/>
</dbReference>
<dbReference type="GO" id="GO:0009401">
    <property type="term" value="P:phosphoenolpyruvate-dependent sugar phosphotransferase system"/>
    <property type="evidence" value="ECO:0007669"/>
    <property type="project" value="UniProtKB-KW"/>
</dbReference>
<dbReference type="GO" id="GO:0015577">
    <property type="term" value="F:galactitol transmembrane transporter activity"/>
    <property type="evidence" value="ECO:0007669"/>
    <property type="project" value="InterPro"/>
</dbReference>
<dbReference type="InterPro" id="IPR004703">
    <property type="entry name" value="PTS_sugar-sp_permease"/>
</dbReference>
<dbReference type="HOGENOM" id="CLU_040393_0_1_0"/>
<proteinExistence type="predicted"/>
<dbReference type="PANTHER" id="PTHR37324:SF2">
    <property type="entry name" value="PTS SYSTEM GALACTITOL-SPECIFIC EIIC COMPONENT"/>
    <property type="match status" value="1"/>
</dbReference>
<dbReference type="GO" id="GO:0005886">
    <property type="term" value="C:plasma membrane"/>
    <property type="evidence" value="ECO:0007669"/>
    <property type="project" value="UniProtKB-SubCell"/>
</dbReference>
<reference evidence="12" key="1">
    <citation type="submission" date="2009-09" db="EMBL/GenBank/DDBJ databases">
        <title>The complete chromosome of Sebaldella termitidis ATCC 33386.</title>
        <authorList>
            <consortium name="US DOE Joint Genome Institute (JGI-PGF)"/>
            <person name="Lucas S."/>
            <person name="Copeland A."/>
            <person name="Lapidus A."/>
            <person name="Glavina del Rio T."/>
            <person name="Dalin E."/>
            <person name="Tice H."/>
            <person name="Bruce D."/>
            <person name="Goodwin L."/>
            <person name="Pitluck S."/>
            <person name="Kyrpides N."/>
            <person name="Mavromatis K."/>
            <person name="Ivanova N."/>
            <person name="Mikhailova N."/>
            <person name="Sims D."/>
            <person name="Meincke L."/>
            <person name="Brettin T."/>
            <person name="Detter J.C."/>
            <person name="Han C."/>
            <person name="Larimer F."/>
            <person name="Land M."/>
            <person name="Hauser L."/>
            <person name="Markowitz V."/>
            <person name="Cheng J.F."/>
            <person name="Hugenholtz P."/>
            <person name="Woyke T."/>
            <person name="Wu D."/>
            <person name="Eisen J.A."/>
        </authorList>
    </citation>
    <scope>NUCLEOTIDE SEQUENCE [LARGE SCALE GENOMIC DNA]</scope>
    <source>
        <strain evidence="12">ATCC 33386 / NCTC 11300</strain>
    </source>
</reference>
<protein>
    <submittedName>
        <fullName evidence="11">PTS system Galactitol-specific IIC component</fullName>
    </submittedName>
</protein>
<evidence type="ECO:0000256" key="6">
    <source>
        <dbReference type="ARBA" id="ARBA00022692"/>
    </source>
</evidence>
<feature type="transmembrane region" description="Helical" evidence="9">
    <location>
        <begin position="96"/>
        <end position="116"/>
    </location>
</feature>
<sequence length="469" mass="50891">MFFQTLKSIFDTFGPAIFVPAVLFIIALIMKVNVKKAFNSALLAGVGLTGFNMLIGAYIPVIVPTVQKMVDITGINLPVIDTGWQASAIVGYSTKIGMIFVGLGLLFQAVLFLLKWTNIFMPGDLWNNYSYMLWGSMLYFVTGNLWLSLGCMLVMNLYTLLLAEVVQKRWSKYYGYPNCTITAPHHIESVPYAIAMDWVLNKLGANKIKLDPENLKKRLGLLGEPMFLGLILGLFLGILGNLKDLGQLASWGEIATVGISTAAVLAIFPKVAGIFASAFQILTEASRGTAKAGGKSREWYLAINDAAGYGEPATLITGIMLIPIILAASFLLPGNKTLPMVDLIALPYMVELIICVGNGNIFKSVISGGIWYAIALYTCSAVAPIFTEVALSTGVSIPAGAALITSFAVIGHPVMGLLFFAFLSGNFLIIGGVILLYFVLYFIFQKNRERVHDYLERAAEKESGEVALE</sequence>
<keyword evidence="6 9" id="KW-0812">Transmembrane</keyword>
<dbReference type="AlphaFoldDB" id="D1ARA0"/>
<reference evidence="11 12" key="2">
    <citation type="journal article" date="2010" name="Stand. Genomic Sci.">
        <title>Complete genome sequence of Sebaldella termitidis type strain (NCTC 11300).</title>
        <authorList>
            <person name="Harmon-Smith M."/>
            <person name="Celia L."/>
            <person name="Chertkov O."/>
            <person name="Lapidus A."/>
            <person name="Copeland A."/>
            <person name="Glavina Del Rio T."/>
            <person name="Nolan M."/>
            <person name="Lucas S."/>
            <person name="Tice H."/>
            <person name="Cheng J.F."/>
            <person name="Han C."/>
            <person name="Detter J.C."/>
            <person name="Bruce D."/>
            <person name="Goodwin L."/>
            <person name="Pitluck S."/>
            <person name="Pati A."/>
            <person name="Liolios K."/>
            <person name="Ivanova N."/>
            <person name="Mavromatis K."/>
            <person name="Mikhailova N."/>
            <person name="Chen A."/>
            <person name="Palaniappan K."/>
            <person name="Land M."/>
            <person name="Hauser L."/>
            <person name="Chang Y.J."/>
            <person name="Jeffries C.D."/>
            <person name="Brettin T."/>
            <person name="Goker M."/>
            <person name="Beck B."/>
            <person name="Bristow J."/>
            <person name="Eisen J.A."/>
            <person name="Markowitz V."/>
            <person name="Hugenholtz P."/>
            <person name="Kyrpides N.C."/>
            <person name="Klenk H.P."/>
            <person name="Chen F."/>
        </authorList>
    </citation>
    <scope>NUCLEOTIDE SEQUENCE [LARGE SCALE GENOMIC DNA]</scope>
    <source>
        <strain evidence="12">ATCC 33386 / NCTC 11300</strain>
    </source>
</reference>
<keyword evidence="5" id="KW-0598">Phosphotransferase system</keyword>
<feature type="transmembrane region" description="Helical" evidence="9">
    <location>
        <begin position="399"/>
        <end position="421"/>
    </location>
</feature>
<evidence type="ECO:0000256" key="8">
    <source>
        <dbReference type="ARBA" id="ARBA00023136"/>
    </source>
</evidence>
<dbReference type="Proteomes" id="UP000000845">
    <property type="component" value="Chromosome"/>
</dbReference>
<evidence type="ECO:0000256" key="7">
    <source>
        <dbReference type="ARBA" id="ARBA00022989"/>
    </source>
</evidence>
<organism evidence="11 12">
    <name type="scientific">Sebaldella termitidis (strain ATCC 33386 / NCTC 11300)</name>
    <dbReference type="NCBI Taxonomy" id="526218"/>
    <lineage>
        <taxon>Bacteria</taxon>
        <taxon>Fusobacteriati</taxon>
        <taxon>Fusobacteriota</taxon>
        <taxon>Fusobacteriia</taxon>
        <taxon>Fusobacteriales</taxon>
        <taxon>Leptotrichiaceae</taxon>
        <taxon>Sebaldella</taxon>
    </lineage>
</organism>
<keyword evidence="8 9" id="KW-0472">Membrane</keyword>
<dbReference type="PROSITE" id="PS51104">
    <property type="entry name" value="PTS_EIIC_TYPE_2"/>
    <property type="match status" value="1"/>
</dbReference>
<feature type="transmembrane region" description="Helical" evidence="9">
    <location>
        <begin position="137"/>
        <end position="161"/>
    </location>
</feature>
<dbReference type="RefSeq" id="WP_012862968.1">
    <property type="nucleotide sequence ID" value="NC_013517.1"/>
</dbReference>
<dbReference type="Pfam" id="PF03611">
    <property type="entry name" value="EIIC-GAT"/>
    <property type="match status" value="1"/>
</dbReference>
<feature type="transmembrane region" description="Helical" evidence="9">
    <location>
        <begin position="12"/>
        <end position="30"/>
    </location>
</feature>
<evidence type="ECO:0000259" key="10">
    <source>
        <dbReference type="PROSITE" id="PS51104"/>
    </source>
</evidence>
<feature type="transmembrane region" description="Helical" evidence="9">
    <location>
        <begin position="368"/>
        <end position="387"/>
    </location>
</feature>
<feature type="transmembrane region" description="Helical" evidence="9">
    <location>
        <begin position="344"/>
        <end position="362"/>
    </location>
</feature>
<evidence type="ECO:0000256" key="1">
    <source>
        <dbReference type="ARBA" id="ARBA00004651"/>
    </source>
</evidence>
<comment type="subcellular location">
    <subcellularLocation>
        <location evidence="1">Cell membrane</location>
        <topology evidence="1">Multi-pass membrane protein</topology>
    </subcellularLocation>
</comment>
<evidence type="ECO:0000256" key="3">
    <source>
        <dbReference type="ARBA" id="ARBA00022475"/>
    </source>
</evidence>
<dbReference type="PANTHER" id="PTHR37324">
    <property type="entry name" value="PTS SYSTEM GALACTITOL-SPECIFIC EIIC COMPONENT"/>
    <property type="match status" value="1"/>
</dbReference>
<dbReference type="InterPro" id="IPR013014">
    <property type="entry name" value="PTS_EIIC_2"/>
</dbReference>
<feature type="transmembrane region" description="Helical" evidence="9">
    <location>
        <begin position="427"/>
        <end position="444"/>
    </location>
</feature>
<keyword evidence="4" id="KW-0762">Sugar transport</keyword>
<dbReference type="eggNOG" id="COG3775">
    <property type="taxonomic scope" value="Bacteria"/>
</dbReference>